<sequence>MRMNFMLTKERRFFVQKAVCVDDFFFTFFFVKMMVELWCSYDGPFCLFFLWDRDVQEGIFGNDKMSYFGKWTVGCSLIEDKIGKKFFGLFIIYFFIQNLL</sequence>
<name>A0ABP8AE84_9SPHI</name>
<organism evidence="1 2">
    <name type="scientific">Sphingobacterium ginsenosidimutans</name>
    <dbReference type="NCBI Taxonomy" id="687845"/>
    <lineage>
        <taxon>Bacteria</taxon>
        <taxon>Pseudomonadati</taxon>
        <taxon>Bacteroidota</taxon>
        <taxon>Sphingobacteriia</taxon>
        <taxon>Sphingobacteriales</taxon>
        <taxon>Sphingobacteriaceae</taxon>
        <taxon>Sphingobacterium</taxon>
    </lineage>
</organism>
<evidence type="ECO:0000313" key="2">
    <source>
        <dbReference type="Proteomes" id="UP001500167"/>
    </source>
</evidence>
<dbReference type="Proteomes" id="UP001500167">
    <property type="component" value="Unassembled WGS sequence"/>
</dbReference>
<evidence type="ECO:0000313" key="1">
    <source>
        <dbReference type="EMBL" id="GAA4182559.1"/>
    </source>
</evidence>
<dbReference type="EMBL" id="BAAAZK010000007">
    <property type="protein sequence ID" value="GAA4182559.1"/>
    <property type="molecule type" value="Genomic_DNA"/>
</dbReference>
<protein>
    <submittedName>
        <fullName evidence="1">Uncharacterized protein</fullName>
    </submittedName>
</protein>
<keyword evidence="2" id="KW-1185">Reference proteome</keyword>
<reference evidence="2" key="1">
    <citation type="journal article" date="2019" name="Int. J. Syst. Evol. Microbiol.">
        <title>The Global Catalogue of Microorganisms (GCM) 10K type strain sequencing project: providing services to taxonomists for standard genome sequencing and annotation.</title>
        <authorList>
            <consortium name="The Broad Institute Genomics Platform"/>
            <consortium name="The Broad Institute Genome Sequencing Center for Infectious Disease"/>
            <person name="Wu L."/>
            <person name="Ma J."/>
        </authorList>
    </citation>
    <scope>NUCLEOTIDE SEQUENCE [LARGE SCALE GENOMIC DNA]</scope>
    <source>
        <strain evidence="2">JCM 16722</strain>
    </source>
</reference>
<accession>A0ABP8AE84</accession>
<comment type="caution">
    <text evidence="1">The sequence shown here is derived from an EMBL/GenBank/DDBJ whole genome shotgun (WGS) entry which is preliminary data.</text>
</comment>
<dbReference type="RefSeq" id="WP_346087863.1">
    <property type="nucleotide sequence ID" value="NZ_BAAAZK010000007.1"/>
</dbReference>
<proteinExistence type="predicted"/>
<gene>
    <name evidence="1" type="ORF">GCM10022218_40020</name>
</gene>